<protein>
    <submittedName>
        <fullName evidence="2">Uncharacterized protein</fullName>
    </submittedName>
</protein>
<evidence type="ECO:0000313" key="2">
    <source>
        <dbReference type="EMBL" id="BAX63279.1"/>
    </source>
</evidence>
<dbReference type="EMBL" id="AP018113">
    <property type="protein sequence ID" value="BAX63279.1"/>
    <property type="molecule type" value="Genomic_DNA"/>
</dbReference>
<evidence type="ECO:0000256" key="1">
    <source>
        <dbReference type="SAM" id="MobiDB-lite"/>
    </source>
</evidence>
<dbReference type="AlphaFoldDB" id="A0A1Y1BYH2"/>
<proteinExistence type="predicted"/>
<name>A0A1Y1BYH2_9BURK</name>
<gene>
    <name evidence="2" type="ORF">BSFP_061470</name>
</gene>
<organism evidence="2 3">
    <name type="scientific">Burkholderia stabilis</name>
    <dbReference type="NCBI Taxonomy" id="95485"/>
    <lineage>
        <taxon>Bacteria</taxon>
        <taxon>Pseudomonadati</taxon>
        <taxon>Pseudomonadota</taxon>
        <taxon>Betaproteobacteria</taxon>
        <taxon>Burkholderiales</taxon>
        <taxon>Burkholderiaceae</taxon>
        <taxon>Burkholderia</taxon>
        <taxon>Burkholderia cepacia complex</taxon>
    </lineage>
</organism>
<evidence type="ECO:0000313" key="3">
    <source>
        <dbReference type="Proteomes" id="UP000218432"/>
    </source>
</evidence>
<feature type="region of interest" description="Disordered" evidence="1">
    <location>
        <begin position="10"/>
        <end position="32"/>
    </location>
</feature>
<reference evidence="2 3" key="1">
    <citation type="journal article" date="2017" name="Genome Announc.">
        <title>Complete Genome Sequence of Burkholderia stabilis FERMP-21014.</title>
        <authorList>
            <person name="Konishi K."/>
            <person name="Kumagai T."/>
            <person name="Sakasegawa S."/>
            <person name="Tamura T."/>
        </authorList>
    </citation>
    <scope>NUCLEOTIDE SEQUENCE [LARGE SCALE GENOMIC DNA]</scope>
    <source>
        <strain evidence="2 3">FERMP-21014</strain>
    </source>
</reference>
<sequence>MFDIEIKRFHKDEPNAGASFPEPIANTSSMRT</sequence>
<dbReference type="Proteomes" id="UP000218432">
    <property type="component" value="Chromosome 3"/>
</dbReference>
<accession>A0A1Y1BYH2</accession>